<dbReference type="GO" id="GO:0030170">
    <property type="term" value="F:pyridoxal phosphate binding"/>
    <property type="evidence" value="ECO:0007669"/>
    <property type="project" value="TreeGrafter"/>
</dbReference>
<dbReference type="PANTHER" id="PTHR30244:SF36">
    <property type="entry name" value="3-OXO-GLUCOSE-6-PHOSPHATE:GLUTAMATE AMINOTRANSFERASE"/>
    <property type="match status" value="1"/>
</dbReference>
<dbReference type="CDD" id="cd00616">
    <property type="entry name" value="AHBA_syn"/>
    <property type="match status" value="1"/>
</dbReference>
<dbReference type="InterPro" id="IPR015424">
    <property type="entry name" value="PyrdxlP-dep_Trfase"/>
</dbReference>
<evidence type="ECO:0008006" key="4">
    <source>
        <dbReference type="Google" id="ProtNLM"/>
    </source>
</evidence>
<dbReference type="Gene3D" id="3.40.640.10">
    <property type="entry name" value="Type I PLP-dependent aspartate aminotransferase-like (Major domain)"/>
    <property type="match status" value="1"/>
</dbReference>
<comment type="similarity">
    <text evidence="2">Belongs to the DegT/DnrJ/EryC1 family.</text>
</comment>
<reference evidence="3" key="1">
    <citation type="submission" date="2018-05" db="EMBL/GenBank/DDBJ databases">
        <authorList>
            <person name="Lanie J.A."/>
            <person name="Ng W.-L."/>
            <person name="Kazmierczak K.M."/>
            <person name="Andrzejewski T.M."/>
            <person name="Davidsen T.M."/>
            <person name="Wayne K.J."/>
            <person name="Tettelin H."/>
            <person name="Glass J.I."/>
            <person name="Rusch D."/>
            <person name="Podicherti R."/>
            <person name="Tsui H.-C.T."/>
            <person name="Winkler M.E."/>
        </authorList>
    </citation>
    <scope>NUCLEOTIDE SEQUENCE</scope>
</reference>
<dbReference type="InterPro" id="IPR000653">
    <property type="entry name" value="DegT/StrS_aminotransferase"/>
</dbReference>
<dbReference type="InterPro" id="IPR015421">
    <property type="entry name" value="PyrdxlP-dep_Trfase_major"/>
</dbReference>
<keyword evidence="1" id="KW-0663">Pyridoxal phosphate</keyword>
<accession>A0A382I0A8</accession>
<protein>
    <recommendedName>
        <fullName evidence="4">Erythromycin biosynthesis sensory transduction protein eryC1</fullName>
    </recommendedName>
</protein>
<evidence type="ECO:0000256" key="2">
    <source>
        <dbReference type="ARBA" id="ARBA00037999"/>
    </source>
</evidence>
<dbReference type="AlphaFoldDB" id="A0A382I0A8"/>
<dbReference type="PANTHER" id="PTHR30244">
    <property type="entry name" value="TRANSAMINASE"/>
    <property type="match status" value="1"/>
</dbReference>
<organism evidence="3">
    <name type="scientific">marine metagenome</name>
    <dbReference type="NCBI Taxonomy" id="408172"/>
    <lineage>
        <taxon>unclassified sequences</taxon>
        <taxon>metagenomes</taxon>
        <taxon>ecological metagenomes</taxon>
    </lineage>
</organism>
<gene>
    <name evidence="3" type="ORF">METZ01_LOCUS245623</name>
</gene>
<dbReference type="GO" id="GO:0000271">
    <property type="term" value="P:polysaccharide biosynthetic process"/>
    <property type="evidence" value="ECO:0007669"/>
    <property type="project" value="TreeGrafter"/>
</dbReference>
<dbReference type="GO" id="GO:0008483">
    <property type="term" value="F:transaminase activity"/>
    <property type="evidence" value="ECO:0007669"/>
    <property type="project" value="TreeGrafter"/>
</dbReference>
<dbReference type="InterPro" id="IPR015422">
    <property type="entry name" value="PyrdxlP-dep_Trfase_small"/>
</dbReference>
<sequence length="363" mass="40450">MIKFNNFNTEYNFIKSEIDASIARVISSGWYILGTELSNFEKLFSKYLSANYCVGVGSGTDALTISLMSLSIGKGDEVITTSLTAYPTIIGILNSGAKPVLVDVYKSNALMDVEQIEAKINKRTKAIMPVHLYGQSCDMNMITKIAKKHNLAVVEDCAQATGALYKGKKVGTIGDCGAFSFYPTKNLSTYGDGGAIITNSEEIYLRAKLYRNYGQEDKYSHTLNGLNSRLDELQAAVLATKLKFLDSWNQKRRNIANKYSTKLETVDFLKNDPDSLHVHHLYVVKSNNRDKLMNHLTKNGVEALIHYPLPINKQKAFAKIGNGTYKNADEITKQILSLPINPWLKDDEINSIIEITNLLPNEN</sequence>
<evidence type="ECO:0000256" key="1">
    <source>
        <dbReference type="ARBA" id="ARBA00022898"/>
    </source>
</evidence>
<dbReference type="Gene3D" id="3.90.1150.10">
    <property type="entry name" value="Aspartate Aminotransferase, domain 1"/>
    <property type="match status" value="1"/>
</dbReference>
<dbReference type="EMBL" id="UINC01064266">
    <property type="protein sequence ID" value="SVB92769.1"/>
    <property type="molecule type" value="Genomic_DNA"/>
</dbReference>
<dbReference type="PIRSF" id="PIRSF000390">
    <property type="entry name" value="PLP_StrS"/>
    <property type="match status" value="1"/>
</dbReference>
<evidence type="ECO:0000313" key="3">
    <source>
        <dbReference type="EMBL" id="SVB92769.1"/>
    </source>
</evidence>
<dbReference type="SUPFAM" id="SSF53383">
    <property type="entry name" value="PLP-dependent transferases"/>
    <property type="match status" value="1"/>
</dbReference>
<name>A0A382I0A8_9ZZZZ</name>
<dbReference type="Pfam" id="PF01041">
    <property type="entry name" value="DegT_DnrJ_EryC1"/>
    <property type="match status" value="1"/>
</dbReference>
<proteinExistence type="inferred from homology"/>